<comment type="caution">
    <text evidence="1">The sequence shown here is derived from an EMBL/GenBank/DDBJ whole genome shotgun (WGS) entry which is preliminary data.</text>
</comment>
<keyword evidence="2" id="KW-1185">Reference proteome</keyword>
<evidence type="ECO:0000313" key="2">
    <source>
        <dbReference type="Proteomes" id="UP000265703"/>
    </source>
</evidence>
<sequence>MKCLRHLKTTCPYVSIPKLRVRAINKPQYDKNKESSILEHNDIEGITFENEQVYYKNYQDNDDDDDEDQLLPQILQVDDDDDDDTDNDDDDDQLLYRLLLAWNFTTTSAYKDLAKILTHLEFQKEDISTNIYQILRGVVADEMNNNTLKLKIDQLLSHKNLPNCHSTDNWHSRGNEPKEYNFYIQEIVYRFNGRWKYHNITMRHQLPCEYITLTSLLLQQGHVFATWEYATVFLKATQKLFFNWFHSI</sequence>
<accession>A0A397T8I3</accession>
<organism evidence="1 2">
    <name type="scientific">Glomus cerebriforme</name>
    <dbReference type="NCBI Taxonomy" id="658196"/>
    <lineage>
        <taxon>Eukaryota</taxon>
        <taxon>Fungi</taxon>
        <taxon>Fungi incertae sedis</taxon>
        <taxon>Mucoromycota</taxon>
        <taxon>Glomeromycotina</taxon>
        <taxon>Glomeromycetes</taxon>
        <taxon>Glomerales</taxon>
        <taxon>Glomeraceae</taxon>
        <taxon>Glomus</taxon>
    </lineage>
</organism>
<dbReference type="AlphaFoldDB" id="A0A397T8I3"/>
<proteinExistence type="predicted"/>
<reference evidence="1 2" key="1">
    <citation type="submission" date="2018-06" db="EMBL/GenBank/DDBJ databases">
        <title>Comparative genomics reveals the genomic features of Rhizophagus irregularis, R. cerebriforme, R. diaphanum and Gigaspora rosea, and their symbiotic lifestyle signature.</title>
        <authorList>
            <person name="Morin E."/>
            <person name="San Clemente H."/>
            <person name="Chen E.C.H."/>
            <person name="De La Providencia I."/>
            <person name="Hainaut M."/>
            <person name="Kuo A."/>
            <person name="Kohler A."/>
            <person name="Murat C."/>
            <person name="Tang N."/>
            <person name="Roy S."/>
            <person name="Loubradou J."/>
            <person name="Henrissat B."/>
            <person name="Grigoriev I.V."/>
            <person name="Corradi N."/>
            <person name="Roux C."/>
            <person name="Martin F.M."/>
        </authorList>
    </citation>
    <scope>NUCLEOTIDE SEQUENCE [LARGE SCALE GENOMIC DNA]</scope>
    <source>
        <strain evidence="1 2">DAOM 227022</strain>
    </source>
</reference>
<dbReference type="STRING" id="658196.A0A397T8I3"/>
<dbReference type="OrthoDB" id="2434494at2759"/>
<dbReference type="EMBL" id="QKYT01000078">
    <property type="protein sequence ID" value="RIA94543.1"/>
    <property type="molecule type" value="Genomic_DNA"/>
</dbReference>
<gene>
    <name evidence="1" type="ORF">C1645_817802</name>
</gene>
<name>A0A397T8I3_9GLOM</name>
<evidence type="ECO:0000313" key="1">
    <source>
        <dbReference type="EMBL" id="RIA94543.1"/>
    </source>
</evidence>
<dbReference type="Proteomes" id="UP000265703">
    <property type="component" value="Unassembled WGS sequence"/>
</dbReference>
<protein>
    <submittedName>
        <fullName evidence="1">Uncharacterized protein</fullName>
    </submittedName>
</protein>